<gene>
    <name evidence="7" type="ORF">K8V56_00305</name>
</gene>
<name>A0A921FWG1_SPOPS</name>
<feature type="transmembrane region" description="Helical" evidence="6">
    <location>
        <begin position="146"/>
        <end position="167"/>
    </location>
</feature>
<dbReference type="GO" id="GO:0005886">
    <property type="term" value="C:plasma membrane"/>
    <property type="evidence" value="ECO:0007669"/>
    <property type="project" value="UniProtKB-ARBA"/>
</dbReference>
<sequence>MKNMTLYVNKDSVIHDVDPLTKLLFVFISIALTYILPTHLFIICVLAFTLLLLLTGKVFKYILPVIGVSLLLIISIIIVQGFFHPDRATILFEIGSLPIYKEGFAFALLLTLRIINMVCAFGVLILTTKPDNLVESLINKGMSPKIGYVFLSVLQIIPQMIAMTGKITDAQRARGMETEGKLLTRIKSFIPLLGPVILNSLNDTRERSIALEIRGFNAKGTKTFLNESFHYKYGLILKIILVILLIVAIVWRIVS</sequence>
<dbReference type="Proteomes" id="UP000698173">
    <property type="component" value="Unassembled WGS sequence"/>
</dbReference>
<dbReference type="Pfam" id="PF02361">
    <property type="entry name" value="CbiQ"/>
    <property type="match status" value="1"/>
</dbReference>
<evidence type="ECO:0000313" key="8">
    <source>
        <dbReference type="Proteomes" id="UP000698173"/>
    </source>
</evidence>
<evidence type="ECO:0000256" key="2">
    <source>
        <dbReference type="ARBA" id="ARBA00022475"/>
    </source>
</evidence>
<keyword evidence="2" id="KW-1003">Cell membrane</keyword>
<feature type="transmembrane region" description="Helical" evidence="6">
    <location>
        <begin position="103"/>
        <end position="126"/>
    </location>
</feature>
<dbReference type="PANTHER" id="PTHR34857:SF2">
    <property type="entry name" value="SLL0384 PROTEIN"/>
    <property type="match status" value="1"/>
</dbReference>
<evidence type="ECO:0000313" key="7">
    <source>
        <dbReference type="EMBL" id="HJF30212.1"/>
    </source>
</evidence>
<dbReference type="EMBL" id="DYWT01000005">
    <property type="protein sequence ID" value="HJF30212.1"/>
    <property type="molecule type" value="Genomic_DNA"/>
</dbReference>
<evidence type="ECO:0000256" key="3">
    <source>
        <dbReference type="ARBA" id="ARBA00022692"/>
    </source>
</evidence>
<feature type="transmembrane region" description="Helical" evidence="6">
    <location>
        <begin position="23"/>
        <end position="54"/>
    </location>
</feature>
<protein>
    <submittedName>
        <fullName evidence="7">Energy-coupling factor transporter transmembrane protein EcfT</fullName>
    </submittedName>
</protein>
<proteinExistence type="predicted"/>
<evidence type="ECO:0000256" key="6">
    <source>
        <dbReference type="SAM" id="Phobius"/>
    </source>
</evidence>
<keyword evidence="5 6" id="KW-0472">Membrane</keyword>
<reference evidence="7" key="2">
    <citation type="submission" date="2021-09" db="EMBL/GenBank/DDBJ databases">
        <authorList>
            <person name="Gilroy R."/>
        </authorList>
    </citation>
    <scope>NUCLEOTIDE SEQUENCE</scope>
    <source>
        <strain evidence="7">CHK171-7178</strain>
    </source>
</reference>
<keyword evidence="3 6" id="KW-0812">Transmembrane</keyword>
<dbReference type="PANTHER" id="PTHR34857">
    <property type="entry name" value="SLL0384 PROTEIN"/>
    <property type="match status" value="1"/>
</dbReference>
<feature type="transmembrane region" description="Helical" evidence="6">
    <location>
        <begin position="235"/>
        <end position="254"/>
    </location>
</feature>
<evidence type="ECO:0000256" key="5">
    <source>
        <dbReference type="ARBA" id="ARBA00023136"/>
    </source>
</evidence>
<dbReference type="InterPro" id="IPR003339">
    <property type="entry name" value="ABC/ECF_trnsptr_transmembrane"/>
</dbReference>
<organism evidence="7 8">
    <name type="scientific">Sporosarcina psychrophila</name>
    <name type="common">Bacillus psychrophilus</name>
    <dbReference type="NCBI Taxonomy" id="1476"/>
    <lineage>
        <taxon>Bacteria</taxon>
        <taxon>Bacillati</taxon>
        <taxon>Bacillota</taxon>
        <taxon>Bacilli</taxon>
        <taxon>Bacillales</taxon>
        <taxon>Caryophanaceae</taxon>
        <taxon>Sporosarcina</taxon>
    </lineage>
</organism>
<feature type="transmembrane region" description="Helical" evidence="6">
    <location>
        <begin position="61"/>
        <end position="83"/>
    </location>
</feature>
<comment type="subcellular location">
    <subcellularLocation>
        <location evidence="1">Membrane</location>
        <topology evidence="1">Multi-pass membrane protein</topology>
    </subcellularLocation>
</comment>
<evidence type="ECO:0000256" key="1">
    <source>
        <dbReference type="ARBA" id="ARBA00004141"/>
    </source>
</evidence>
<reference evidence="7" key="1">
    <citation type="journal article" date="2021" name="PeerJ">
        <title>Extensive microbial diversity within the chicken gut microbiome revealed by metagenomics and culture.</title>
        <authorList>
            <person name="Gilroy R."/>
            <person name="Ravi A."/>
            <person name="Getino M."/>
            <person name="Pursley I."/>
            <person name="Horton D.L."/>
            <person name="Alikhan N.F."/>
            <person name="Baker D."/>
            <person name="Gharbi K."/>
            <person name="Hall N."/>
            <person name="Watson M."/>
            <person name="Adriaenssens E.M."/>
            <person name="Foster-Nyarko E."/>
            <person name="Jarju S."/>
            <person name="Secka A."/>
            <person name="Antonio M."/>
            <person name="Oren A."/>
            <person name="Chaudhuri R.R."/>
            <person name="La Ragione R."/>
            <person name="Hildebrand F."/>
            <person name="Pallen M.J."/>
        </authorList>
    </citation>
    <scope>NUCLEOTIDE SEQUENCE</scope>
    <source>
        <strain evidence="7">CHK171-7178</strain>
    </source>
</reference>
<evidence type="ECO:0000256" key="4">
    <source>
        <dbReference type="ARBA" id="ARBA00022989"/>
    </source>
</evidence>
<dbReference type="InterPro" id="IPR051611">
    <property type="entry name" value="ECF_transporter_component"/>
</dbReference>
<dbReference type="AlphaFoldDB" id="A0A921FWG1"/>
<keyword evidence="4 6" id="KW-1133">Transmembrane helix</keyword>
<comment type="caution">
    <text evidence="7">The sequence shown here is derived from an EMBL/GenBank/DDBJ whole genome shotgun (WGS) entry which is preliminary data.</text>
</comment>
<accession>A0A921FWG1</accession>
<dbReference type="CDD" id="cd16914">
    <property type="entry name" value="EcfT"/>
    <property type="match status" value="1"/>
</dbReference>